<reference evidence="1" key="1">
    <citation type="submission" date="2025-08" db="UniProtKB">
        <authorList>
            <consortium name="Ensembl"/>
        </authorList>
    </citation>
    <scope>IDENTIFICATION</scope>
</reference>
<evidence type="ECO:0000313" key="2">
    <source>
        <dbReference type="Proteomes" id="UP000265160"/>
    </source>
</evidence>
<reference evidence="1" key="2">
    <citation type="submission" date="2025-09" db="UniProtKB">
        <authorList>
            <consortium name="Ensembl"/>
        </authorList>
    </citation>
    <scope>IDENTIFICATION</scope>
</reference>
<keyword evidence="2" id="KW-1185">Reference proteome</keyword>
<organism evidence="1 2">
    <name type="scientific">Maylandia zebra</name>
    <name type="common">zebra mbuna</name>
    <dbReference type="NCBI Taxonomy" id="106582"/>
    <lineage>
        <taxon>Eukaryota</taxon>
        <taxon>Metazoa</taxon>
        <taxon>Chordata</taxon>
        <taxon>Craniata</taxon>
        <taxon>Vertebrata</taxon>
        <taxon>Euteleostomi</taxon>
        <taxon>Actinopterygii</taxon>
        <taxon>Neopterygii</taxon>
        <taxon>Teleostei</taxon>
        <taxon>Neoteleostei</taxon>
        <taxon>Acanthomorphata</taxon>
        <taxon>Ovalentaria</taxon>
        <taxon>Cichlomorphae</taxon>
        <taxon>Cichliformes</taxon>
        <taxon>Cichlidae</taxon>
        <taxon>African cichlids</taxon>
        <taxon>Pseudocrenilabrinae</taxon>
        <taxon>Haplochromini</taxon>
        <taxon>Maylandia</taxon>
        <taxon>Maylandia zebra complex</taxon>
    </lineage>
</organism>
<name>A0A3P9CF40_9CICH</name>
<dbReference type="AlphaFoldDB" id="A0A3P9CF40"/>
<proteinExistence type="predicted"/>
<dbReference type="Ensembl" id="ENSMZET00005021137.1">
    <property type="protein sequence ID" value="ENSMZEP00005020481.1"/>
    <property type="gene ID" value="ENSMZEG00005015354.1"/>
</dbReference>
<protein>
    <submittedName>
        <fullName evidence="1">Uncharacterized protein</fullName>
    </submittedName>
</protein>
<evidence type="ECO:0000313" key="1">
    <source>
        <dbReference type="Ensembl" id="ENSMZEP00005020481.1"/>
    </source>
</evidence>
<accession>A0A3P9CF40</accession>
<dbReference type="Proteomes" id="UP000265160">
    <property type="component" value="Unplaced"/>
</dbReference>
<sequence length="113" mass="12989">MNIFFCIKKISNQSLCFLFFFKLYTSACVSFKEFLEVSTTQQKINKSLFNIFLIEFFCDFQHTSNCYNTIILFCDQQHPSGDSENTGHTDNCYQLYQATQAAERTQNGAAGQA</sequence>